<gene>
    <name evidence="1" type="ORF">DFP79_2519</name>
</gene>
<dbReference type="EMBL" id="SNXC01000013">
    <property type="protein sequence ID" value="TDO96751.1"/>
    <property type="molecule type" value="Genomic_DNA"/>
</dbReference>
<dbReference type="OrthoDB" id="9916749at2"/>
<proteinExistence type="predicted"/>
<evidence type="ECO:0000313" key="1">
    <source>
        <dbReference type="EMBL" id="TDO96751.1"/>
    </source>
</evidence>
<keyword evidence="2" id="KW-1185">Reference proteome</keyword>
<accession>A0A4R6M5W7</accession>
<dbReference type="Proteomes" id="UP000294656">
    <property type="component" value="Unassembled WGS sequence"/>
</dbReference>
<reference evidence="1 2" key="1">
    <citation type="submission" date="2019-03" db="EMBL/GenBank/DDBJ databases">
        <title>Genomic Encyclopedia of Type Strains, Phase III (KMG-III): the genomes of soil and plant-associated and newly described type strains.</title>
        <authorList>
            <person name="Whitman W."/>
        </authorList>
    </citation>
    <scope>NUCLEOTIDE SEQUENCE [LARGE SCALE GENOMIC DNA]</scope>
    <source>
        <strain evidence="1 2">CECT 7378</strain>
    </source>
</reference>
<protein>
    <submittedName>
        <fullName evidence="1">Uncharacterized protein</fullName>
    </submittedName>
</protein>
<organism evidence="1 2">
    <name type="scientific">Marinomonas balearica</name>
    <dbReference type="NCBI Taxonomy" id="491947"/>
    <lineage>
        <taxon>Bacteria</taxon>
        <taxon>Pseudomonadati</taxon>
        <taxon>Pseudomonadota</taxon>
        <taxon>Gammaproteobacteria</taxon>
        <taxon>Oceanospirillales</taxon>
        <taxon>Oceanospirillaceae</taxon>
        <taxon>Marinomonas</taxon>
    </lineage>
</organism>
<sequence>MSRTVAIYMLLIPLLLTICSSVKAFESEFDSGIASASAAAFAVDLNKDSPQPDIDLISVIATVAPRDIAIHAGLSGIDFAFDSSYYYAFSVRAPPQA</sequence>
<evidence type="ECO:0000313" key="2">
    <source>
        <dbReference type="Proteomes" id="UP000294656"/>
    </source>
</evidence>
<dbReference type="AlphaFoldDB" id="A0A4R6M5W7"/>
<dbReference type="RefSeq" id="WP_133504257.1">
    <property type="nucleotide sequence ID" value="NZ_SNXC01000013.1"/>
</dbReference>
<name>A0A4R6M5W7_9GAMM</name>
<comment type="caution">
    <text evidence="1">The sequence shown here is derived from an EMBL/GenBank/DDBJ whole genome shotgun (WGS) entry which is preliminary data.</text>
</comment>